<reference evidence="2 3" key="1">
    <citation type="journal article" date="2024" name="Chem. Sci.">
        <title>Discovery of megapolipeptins by genome mining of a Burkholderiales bacteria collection.</title>
        <authorList>
            <person name="Paulo B.S."/>
            <person name="Recchia M.J.J."/>
            <person name="Lee S."/>
            <person name="Fergusson C.H."/>
            <person name="Romanowski S.B."/>
            <person name="Hernandez A."/>
            <person name="Krull N."/>
            <person name="Liu D.Y."/>
            <person name="Cavanagh H."/>
            <person name="Bos A."/>
            <person name="Gray C.A."/>
            <person name="Murphy B.T."/>
            <person name="Linington R.G."/>
            <person name="Eustaquio A.S."/>
        </authorList>
    </citation>
    <scope>NUCLEOTIDE SEQUENCE [LARGE SCALE GENOMIC DNA]</scope>
    <source>
        <strain evidence="2 3">RL17-350-BIC-E</strain>
    </source>
</reference>
<keyword evidence="3" id="KW-1185">Reference proteome</keyword>
<name>A0ABW9EA04_9BURK</name>
<proteinExistence type="predicted"/>
<accession>A0ABW9EA04</accession>
<organism evidence="2 3">
    <name type="scientific">Paraburkholderia strydomiana</name>
    <dbReference type="NCBI Taxonomy" id="1245417"/>
    <lineage>
        <taxon>Bacteria</taxon>
        <taxon>Pseudomonadati</taxon>
        <taxon>Pseudomonadota</taxon>
        <taxon>Betaproteobacteria</taxon>
        <taxon>Burkholderiales</taxon>
        <taxon>Burkholderiaceae</taxon>
        <taxon>Paraburkholderia</taxon>
    </lineage>
</organism>
<evidence type="ECO:0000256" key="1">
    <source>
        <dbReference type="SAM" id="MobiDB-lite"/>
    </source>
</evidence>
<evidence type="ECO:0000313" key="2">
    <source>
        <dbReference type="EMBL" id="MFM0716359.1"/>
    </source>
</evidence>
<feature type="region of interest" description="Disordered" evidence="1">
    <location>
        <begin position="83"/>
        <end position="104"/>
    </location>
</feature>
<dbReference type="RefSeq" id="WP_408152710.1">
    <property type="nucleotide sequence ID" value="NZ_JAQQCL010000005.1"/>
</dbReference>
<evidence type="ECO:0000313" key="3">
    <source>
        <dbReference type="Proteomes" id="UP001629392"/>
    </source>
</evidence>
<gene>
    <name evidence="2" type="ORF">PQQ73_08475</name>
</gene>
<dbReference type="EMBL" id="JAQQCL010000005">
    <property type="protein sequence ID" value="MFM0716359.1"/>
    <property type="molecule type" value="Genomic_DNA"/>
</dbReference>
<comment type="caution">
    <text evidence="2">The sequence shown here is derived from an EMBL/GenBank/DDBJ whole genome shotgun (WGS) entry which is preliminary data.</text>
</comment>
<sequence>MQKEDVGLRKAAPCGERACSSAYAGHATGSAARNGVLGAISVQGAGDEAAAHRVPMREAGELLARGWPEGYPAGAVEWLVFNRSKTSKSNGKKSVHPTRKDTHV</sequence>
<protein>
    <submittedName>
        <fullName evidence="2">Uncharacterized protein</fullName>
    </submittedName>
</protein>
<dbReference type="Proteomes" id="UP001629392">
    <property type="component" value="Unassembled WGS sequence"/>
</dbReference>